<dbReference type="PRINTS" id="PR00465">
    <property type="entry name" value="EP450IV"/>
</dbReference>
<dbReference type="AlphaFoldDB" id="A0A026WUJ8"/>
<gene>
    <name evidence="16" type="ORF">X777_16440</name>
</gene>
<keyword evidence="17" id="KW-1185">Reference proteome</keyword>
<dbReference type="OrthoDB" id="1470350at2759"/>
<keyword evidence="12 15" id="KW-0503">Monooxygenase</keyword>
<evidence type="ECO:0000256" key="12">
    <source>
        <dbReference type="ARBA" id="ARBA00023033"/>
    </source>
</evidence>
<protein>
    <submittedName>
        <fullName evidence="16">Cytochrome P450 4C1</fullName>
    </submittedName>
</protein>
<dbReference type="GO" id="GO:0005789">
    <property type="term" value="C:endoplasmic reticulum membrane"/>
    <property type="evidence" value="ECO:0007669"/>
    <property type="project" value="UniProtKB-SubCell"/>
</dbReference>
<dbReference type="Gene3D" id="1.10.630.10">
    <property type="entry name" value="Cytochrome P450"/>
    <property type="match status" value="1"/>
</dbReference>
<evidence type="ECO:0000313" key="17">
    <source>
        <dbReference type="Proteomes" id="UP000053097"/>
    </source>
</evidence>
<evidence type="ECO:0000256" key="13">
    <source>
        <dbReference type="ARBA" id="ARBA00023136"/>
    </source>
</evidence>
<dbReference type="OMA" id="FWIEWLY"/>
<keyword evidence="7 14" id="KW-0479">Metal-binding</keyword>
<dbReference type="GO" id="GO:0020037">
    <property type="term" value="F:heme binding"/>
    <property type="evidence" value="ECO:0007669"/>
    <property type="project" value="InterPro"/>
</dbReference>
<organism evidence="16 17">
    <name type="scientific">Ooceraea biroi</name>
    <name type="common">Clonal raider ant</name>
    <name type="synonym">Cerapachys biroi</name>
    <dbReference type="NCBI Taxonomy" id="2015173"/>
    <lineage>
        <taxon>Eukaryota</taxon>
        <taxon>Metazoa</taxon>
        <taxon>Ecdysozoa</taxon>
        <taxon>Arthropoda</taxon>
        <taxon>Hexapoda</taxon>
        <taxon>Insecta</taxon>
        <taxon>Pterygota</taxon>
        <taxon>Neoptera</taxon>
        <taxon>Endopterygota</taxon>
        <taxon>Hymenoptera</taxon>
        <taxon>Apocrita</taxon>
        <taxon>Aculeata</taxon>
        <taxon>Formicoidea</taxon>
        <taxon>Formicidae</taxon>
        <taxon>Dorylinae</taxon>
        <taxon>Ooceraea</taxon>
    </lineage>
</organism>
<reference evidence="16 17" key="1">
    <citation type="journal article" date="2014" name="Curr. Biol.">
        <title>The genome of the clonal raider ant Cerapachys biroi.</title>
        <authorList>
            <person name="Oxley P.R."/>
            <person name="Ji L."/>
            <person name="Fetter-Pruneda I."/>
            <person name="McKenzie S.K."/>
            <person name="Li C."/>
            <person name="Hu H."/>
            <person name="Zhang G."/>
            <person name="Kronauer D.J."/>
        </authorList>
    </citation>
    <scope>NUCLEOTIDE SEQUENCE [LARGE SCALE GENOMIC DNA]</scope>
</reference>
<evidence type="ECO:0000256" key="10">
    <source>
        <dbReference type="ARBA" id="ARBA00023002"/>
    </source>
</evidence>
<dbReference type="GO" id="GO:0016705">
    <property type="term" value="F:oxidoreductase activity, acting on paired donors, with incorporation or reduction of molecular oxygen"/>
    <property type="evidence" value="ECO:0007669"/>
    <property type="project" value="InterPro"/>
</dbReference>
<dbReference type="InterPro" id="IPR002403">
    <property type="entry name" value="Cyt_P450_E_grp-IV"/>
</dbReference>
<feature type="binding site" description="axial binding residue" evidence="14">
    <location>
        <position position="306"/>
    </location>
    <ligand>
        <name>heme</name>
        <dbReference type="ChEBI" id="CHEBI:30413"/>
    </ligand>
    <ligandPart>
        <name>Fe</name>
        <dbReference type="ChEBI" id="CHEBI:18248"/>
    </ligandPart>
</feature>
<dbReference type="PANTHER" id="PTHR24291">
    <property type="entry name" value="CYTOCHROME P450 FAMILY 4"/>
    <property type="match status" value="1"/>
</dbReference>
<sequence length="360" mass="41835">MSVLNNYATIMSEKTKILIKCLEREIERNSGNAIDIVPFIGKATLDITCDTAMGVDLRIQEIESEFTYLKDRGYALVFERILQPWFWIEWLYYLTSSGKEYKSLVNRLNEFSNEVIRKKKALRQSQSNHITARKKKAFLDLLLDENDKTDKPLSDDQLVAQIHTFLLASQDTTSAAIIWALVLLGTNLEHQEKLHEELEKHFQNSETLASETEVSQLKYLGRIVKETLRLYPSAPFIIRNLSEDIKIGDYMLPQNVEVALPIILVHRNPEFWPEPTKFDPDRFLPENRKIGDQYAYIPFSAGPRNCIGQKFALLVIKIVLTAIFRKWRVKSVKTPDMIYPHFSISYRPGEEVFIYFIPKK</sequence>
<evidence type="ECO:0000256" key="5">
    <source>
        <dbReference type="ARBA" id="ARBA00010617"/>
    </source>
</evidence>
<evidence type="ECO:0000256" key="4">
    <source>
        <dbReference type="ARBA" id="ARBA00004406"/>
    </source>
</evidence>
<comment type="function">
    <text evidence="2">May be involved in the metabolism of insect hormones and in the breakdown of synthetic insecticides.</text>
</comment>
<evidence type="ECO:0000256" key="15">
    <source>
        <dbReference type="RuleBase" id="RU000461"/>
    </source>
</evidence>
<dbReference type="InterPro" id="IPR050196">
    <property type="entry name" value="Cytochrome_P450_Monoox"/>
</dbReference>
<dbReference type="SUPFAM" id="SSF48264">
    <property type="entry name" value="Cytochrome P450"/>
    <property type="match status" value="1"/>
</dbReference>
<dbReference type="Pfam" id="PF00067">
    <property type="entry name" value="p450"/>
    <property type="match status" value="1"/>
</dbReference>
<comment type="cofactor">
    <cofactor evidence="1 14">
        <name>heme</name>
        <dbReference type="ChEBI" id="CHEBI:30413"/>
    </cofactor>
</comment>
<dbReference type="PROSITE" id="PS00086">
    <property type="entry name" value="CYTOCHROME_P450"/>
    <property type="match status" value="1"/>
</dbReference>
<dbReference type="InterPro" id="IPR017972">
    <property type="entry name" value="Cyt_P450_CS"/>
</dbReference>
<evidence type="ECO:0000256" key="11">
    <source>
        <dbReference type="ARBA" id="ARBA00023004"/>
    </source>
</evidence>
<keyword evidence="9" id="KW-0492">Microsome</keyword>
<dbReference type="EMBL" id="KK107094">
    <property type="protein sequence ID" value="EZA59720.1"/>
    <property type="molecule type" value="Genomic_DNA"/>
</dbReference>
<dbReference type="PANTHER" id="PTHR24291:SF189">
    <property type="entry name" value="CYTOCHROME P450 4C3-RELATED"/>
    <property type="match status" value="1"/>
</dbReference>
<evidence type="ECO:0000313" key="16">
    <source>
        <dbReference type="EMBL" id="EZA59720.1"/>
    </source>
</evidence>
<evidence type="ECO:0000256" key="7">
    <source>
        <dbReference type="ARBA" id="ARBA00022723"/>
    </source>
</evidence>
<evidence type="ECO:0000256" key="3">
    <source>
        <dbReference type="ARBA" id="ARBA00004174"/>
    </source>
</evidence>
<proteinExistence type="inferred from homology"/>
<evidence type="ECO:0000256" key="1">
    <source>
        <dbReference type="ARBA" id="ARBA00001971"/>
    </source>
</evidence>
<evidence type="ECO:0000256" key="2">
    <source>
        <dbReference type="ARBA" id="ARBA00003690"/>
    </source>
</evidence>
<keyword evidence="8" id="KW-0256">Endoplasmic reticulum</keyword>
<keyword evidence="13" id="KW-0472">Membrane</keyword>
<dbReference type="InterPro" id="IPR036396">
    <property type="entry name" value="Cyt_P450_sf"/>
</dbReference>
<evidence type="ECO:0000256" key="14">
    <source>
        <dbReference type="PIRSR" id="PIRSR602403-1"/>
    </source>
</evidence>
<accession>A0A026WUJ8</accession>
<comment type="subcellular location">
    <subcellularLocation>
        <location evidence="4">Endoplasmic reticulum membrane</location>
        <topology evidence="4">Peripheral membrane protein</topology>
    </subcellularLocation>
    <subcellularLocation>
        <location evidence="3">Microsome membrane</location>
        <topology evidence="3">Peripheral membrane protein</topology>
    </subcellularLocation>
</comment>
<evidence type="ECO:0000256" key="8">
    <source>
        <dbReference type="ARBA" id="ARBA00022824"/>
    </source>
</evidence>
<name>A0A026WUJ8_OOCBI</name>
<keyword evidence="6 14" id="KW-0349">Heme</keyword>
<keyword evidence="11 14" id="KW-0408">Iron</keyword>
<evidence type="ECO:0000256" key="9">
    <source>
        <dbReference type="ARBA" id="ARBA00022848"/>
    </source>
</evidence>
<dbReference type="GO" id="GO:0004497">
    <property type="term" value="F:monooxygenase activity"/>
    <property type="evidence" value="ECO:0007669"/>
    <property type="project" value="UniProtKB-KW"/>
</dbReference>
<dbReference type="PRINTS" id="PR00385">
    <property type="entry name" value="P450"/>
</dbReference>
<evidence type="ECO:0000256" key="6">
    <source>
        <dbReference type="ARBA" id="ARBA00022617"/>
    </source>
</evidence>
<dbReference type="Proteomes" id="UP000053097">
    <property type="component" value="Unassembled WGS sequence"/>
</dbReference>
<keyword evidence="10 15" id="KW-0560">Oxidoreductase</keyword>
<dbReference type="GO" id="GO:0005506">
    <property type="term" value="F:iron ion binding"/>
    <property type="evidence" value="ECO:0007669"/>
    <property type="project" value="InterPro"/>
</dbReference>
<comment type="similarity">
    <text evidence="5 15">Belongs to the cytochrome P450 family.</text>
</comment>
<dbReference type="STRING" id="2015173.A0A026WUJ8"/>
<dbReference type="InterPro" id="IPR001128">
    <property type="entry name" value="Cyt_P450"/>
</dbReference>